<dbReference type="KEGG" id="ehx:EMIHUDRAFT_460288"/>
<keyword evidence="2" id="KW-1185">Reference proteome</keyword>
<dbReference type="EnsemblProtists" id="EOD03837">
    <property type="protein sequence ID" value="EOD03837"/>
    <property type="gene ID" value="EMIHUDRAFT_460288"/>
</dbReference>
<dbReference type="PaxDb" id="2903-EOD03837"/>
<dbReference type="EnsemblProtists" id="EOD17826">
    <property type="protein sequence ID" value="EOD17826"/>
    <property type="gene ID" value="EMIHUDRAFT_436312"/>
</dbReference>
<sequence>MPLLRKCRLLLRKAVDVMGPSCDGGTPAKPQPPADQPERLEAIFQPLFESLEETAMDHIDNLVEEQAEGSDSVIDFGEVLERARSLAYLSATCKLLREIHKPEPLRVKLLGLLVVSDDEMRVVMSYRQEMLHDPILGTSRRRQTVHEAERFMSYVLRQRAKTLWKIHDPISYRACGELPRNIGGYGSRRLCVWHMNRVRRDAMMSFYTRLAIASKLAQIKEAAPLCSKLKEYGYGSALWRSLVADISAGVLSAALNAAQAHSIMEKIVTYDKRTGLSVEVSSRGIAERASLPPYLPPPYWPAAPEVE</sequence>
<accession>A0A0D3J2U1</accession>
<dbReference type="GeneID" id="17263855"/>
<name>A0A0D3J2U1_EMIH1</name>
<evidence type="ECO:0000313" key="1">
    <source>
        <dbReference type="EnsemblProtists" id="EOD17826"/>
    </source>
</evidence>
<dbReference type="RefSeq" id="XP_005756266.1">
    <property type="nucleotide sequence ID" value="XM_005756209.1"/>
</dbReference>
<dbReference type="HOGENOM" id="CLU_907415_0_0_1"/>
<dbReference type="Proteomes" id="UP000013827">
    <property type="component" value="Unassembled WGS sequence"/>
</dbReference>
<protein>
    <submittedName>
        <fullName evidence="1">Uncharacterized protein</fullName>
    </submittedName>
</protein>
<organism evidence="1 2">
    <name type="scientific">Emiliania huxleyi (strain CCMP1516)</name>
    <dbReference type="NCBI Taxonomy" id="280463"/>
    <lineage>
        <taxon>Eukaryota</taxon>
        <taxon>Haptista</taxon>
        <taxon>Haptophyta</taxon>
        <taxon>Prymnesiophyceae</taxon>
        <taxon>Isochrysidales</taxon>
        <taxon>Noelaerhabdaceae</taxon>
        <taxon>Emiliania</taxon>
    </lineage>
</organism>
<evidence type="ECO:0000313" key="2">
    <source>
        <dbReference type="Proteomes" id="UP000013827"/>
    </source>
</evidence>
<reference evidence="1" key="2">
    <citation type="submission" date="2024-10" db="UniProtKB">
        <authorList>
            <consortium name="EnsemblProtists"/>
        </authorList>
    </citation>
    <scope>IDENTIFICATION</scope>
</reference>
<reference evidence="2" key="1">
    <citation type="journal article" date="2013" name="Nature">
        <title>Pan genome of the phytoplankton Emiliania underpins its global distribution.</title>
        <authorList>
            <person name="Read B.A."/>
            <person name="Kegel J."/>
            <person name="Klute M.J."/>
            <person name="Kuo A."/>
            <person name="Lefebvre S.C."/>
            <person name="Maumus F."/>
            <person name="Mayer C."/>
            <person name="Miller J."/>
            <person name="Monier A."/>
            <person name="Salamov A."/>
            <person name="Young J."/>
            <person name="Aguilar M."/>
            <person name="Claverie J.M."/>
            <person name="Frickenhaus S."/>
            <person name="Gonzalez K."/>
            <person name="Herman E.K."/>
            <person name="Lin Y.C."/>
            <person name="Napier J."/>
            <person name="Ogata H."/>
            <person name="Sarno A.F."/>
            <person name="Shmutz J."/>
            <person name="Schroeder D."/>
            <person name="de Vargas C."/>
            <person name="Verret F."/>
            <person name="von Dassow P."/>
            <person name="Valentin K."/>
            <person name="Van de Peer Y."/>
            <person name="Wheeler G."/>
            <person name="Dacks J.B."/>
            <person name="Delwiche C.F."/>
            <person name="Dyhrman S.T."/>
            <person name="Glockner G."/>
            <person name="John U."/>
            <person name="Richards T."/>
            <person name="Worden A.Z."/>
            <person name="Zhang X."/>
            <person name="Grigoriev I.V."/>
            <person name="Allen A.E."/>
            <person name="Bidle K."/>
            <person name="Borodovsky M."/>
            <person name="Bowler C."/>
            <person name="Brownlee C."/>
            <person name="Cock J.M."/>
            <person name="Elias M."/>
            <person name="Gladyshev V.N."/>
            <person name="Groth M."/>
            <person name="Guda C."/>
            <person name="Hadaegh A."/>
            <person name="Iglesias-Rodriguez M.D."/>
            <person name="Jenkins J."/>
            <person name="Jones B.M."/>
            <person name="Lawson T."/>
            <person name="Leese F."/>
            <person name="Lindquist E."/>
            <person name="Lobanov A."/>
            <person name="Lomsadze A."/>
            <person name="Malik S.B."/>
            <person name="Marsh M.E."/>
            <person name="Mackinder L."/>
            <person name="Mock T."/>
            <person name="Mueller-Roeber B."/>
            <person name="Pagarete A."/>
            <person name="Parker M."/>
            <person name="Probert I."/>
            <person name="Quesneville H."/>
            <person name="Raines C."/>
            <person name="Rensing S.A."/>
            <person name="Riano-Pachon D.M."/>
            <person name="Richier S."/>
            <person name="Rokitta S."/>
            <person name="Shiraiwa Y."/>
            <person name="Soanes D.M."/>
            <person name="van der Giezen M."/>
            <person name="Wahlund T.M."/>
            <person name="Williams B."/>
            <person name="Wilson W."/>
            <person name="Wolfe G."/>
            <person name="Wurch L.L."/>
        </authorList>
    </citation>
    <scope>NUCLEOTIDE SEQUENCE</scope>
</reference>
<dbReference type="RefSeq" id="XP_005770255.1">
    <property type="nucleotide sequence ID" value="XM_005770198.1"/>
</dbReference>
<dbReference type="AlphaFoldDB" id="A0A0D3J2U1"/>
<dbReference type="GeneID" id="17249986"/>
<proteinExistence type="predicted"/>
<dbReference type="KEGG" id="ehx:EMIHUDRAFT_436312"/>